<dbReference type="InterPro" id="IPR027417">
    <property type="entry name" value="P-loop_NTPase"/>
</dbReference>
<dbReference type="Pfam" id="PF13481">
    <property type="entry name" value="AAA_25"/>
    <property type="match status" value="1"/>
</dbReference>
<proteinExistence type="predicted"/>
<evidence type="ECO:0000313" key="1">
    <source>
        <dbReference type="EMBL" id="CAB4135449.1"/>
    </source>
</evidence>
<gene>
    <name evidence="1" type="ORF">UFOVP291_15</name>
</gene>
<dbReference type="Gene3D" id="3.40.50.300">
    <property type="entry name" value="P-loop containing nucleotide triphosphate hydrolases"/>
    <property type="match status" value="1"/>
</dbReference>
<protein>
    <submittedName>
        <fullName evidence="1">AAA domain containing protein</fullName>
    </submittedName>
</protein>
<accession>A0A6J5LUQ0</accession>
<name>A0A6J5LUQ0_9CAUD</name>
<reference evidence="1" key="1">
    <citation type="submission" date="2020-04" db="EMBL/GenBank/DDBJ databases">
        <authorList>
            <person name="Chiriac C."/>
            <person name="Salcher M."/>
            <person name="Ghai R."/>
            <person name="Kavagutti S V."/>
        </authorList>
    </citation>
    <scope>NUCLEOTIDE SEQUENCE</scope>
</reference>
<dbReference type="EMBL" id="LR796301">
    <property type="protein sequence ID" value="CAB4135449.1"/>
    <property type="molecule type" value="Genomic_DNA"/>
</dbReference>
<dbReference type="SUPFAM" id="SSF52540">
    <property type="entry name" value="P-loop containing nucleoside triphosphate hydrolases"/>
    <property type="match status" value="1"/>
</dbReference>
<organism evidence="1">
    <name type="scientific">uncultured Caudovirales phage</name>
    <dbReference type="NCBI Taxonomy" id="2100421"/>
    <lineage>
        <taxon>Viruses</taxon>
        <taxon>Duplodnaviria</taxon>
        <taxon>Heunggongvirae</taxon>
        <taxon>Uroviricota</taxon>
        <taxon>Caudoviricetes</taxon>
        <taxon>Peduoviridae</taxon>
        <taxon>Maltschvirus</taxon>
        <taxon>Maltschvirus maltsch</taxon>
    </lineage>
</organism>
<sequence length="752" mass="83143">MSDIDPLAIRQHLTVIFGKLPKAGFICVRGIGEKGTDGEGEFRDDKFIDLSKVADPAADIERHVRRWSEHSRASFIVPAILSADRGTSENVAEFRSVLVDLDSGDIASKQAFLEGQMGKATAVVMSGGEVDGQAKRHLYWTLNAPCHDVAAIVRLRDEVARKGGGDIQFGLGVDSNPYGRAHQPVRIAGSVHSKNNVRNPVRIELPADPQVYGIQRLKDGIMLSPRHDGALIEQATETMLQADKPALDLTKKVYEGGDEEGNRWSQFSRVCGHYLHTARRGEVTLDEAKAGVLGWMETSMVPPWPLHRADREWHAILQRDLANHGPMPEPVRPMIDNGDGLEVWAAHRWSMTEKPKRRFLVDGLILAGKHQLLVAEGGAGKTFLMLDLAIKVSSYQDNEYLDWCGGQIREGGTVVILTTEDDKDELHIRLADIDPDKRREKAGDKLIVLPTINSGGAFAIVEKDPKTQEAKPSRRWAEFFALLRRLPDLKLLVVDTLNSTLHGEENSATIINEFVRVASQVCGELGAALILTHHIRKQGDEPIRNVEQMKAAVRGSSALLAAFRAGIGIWHCPDFDRRLTAMGLPPRRGQLWKAAVIKANNPEMFDGEKTLLRTDSGLLIDVTNRDQYSSVNMGERHAWLALAVEEAARAGHPYSVEGKNAKSGLYRRRNELPMPIRQVGPGEFQHLVDDLLNKKILAACAAKGGRDKKWLDIPTGPIATDEAGAEISSGAYRNPKWECWNYNPDVNVCVRA</sequence>